<dbReference type="Proteomes" id="UP000250140">
    <property type="component" value="Unassembled WGS sequence"/>
</dbReference>
<dbReference type="AlphaFoldDB" id="A0A8E2F9P6"/>
<feature type="region of interest" description="Disordered" evidence="1">
    <location>
        <begin position="292"/>
        <end position="314"/>
    </location>
</feature>
<protein>
    <recommendedName>
        <fullName evidence="4">Zn(2)-C6 fungal-type domain-containing protein</fullName>
    </recommendedName>
</protein>
<feature type="region of interest" description="Disordered" evidence="1">
    <location>
        <begin position="378"/>
        <end position="401"/>
    </location>
</feature>
<evidence type="ECO:0000313" key="3">
    <source>
        <dbReference type="Proteomes" id="UP000250140"/>
    </source>
</evidence>
<sequence>MAFEYHNWQYGKDGNFAQYSPNNDFAMLDVPVSNADGSKTPTGSLINNPNYVPTMTGFHDGFSNGDVYASEEVGWDFELVGSLSTSPTSVRTPDDDTFERDLNDFAPPVRNFYHQGGISPQSRQGHADVMDMSAPEMEYFNAFNQDPQPQYMSEIARQLDTQNLSSHITPSGISQLVTSQPYNQLCATAFTQQPPQQDPWSPVRQSTNSNVPRSDSLFWDPESDITLMGQVGAASANFDYLLSPHSPGGLSLDSHCFGDTIELQFSIPNSSLANYSLGNSSGMFSDSYVQVPRGQTSPEATSVGASSGHSPYQPPTSPYVNIPSPQSDGVFSYQASDPGSTVETAPVLEHFHNTPSPILVQNHLAVQQQSLPDPSLYGIEPPAPRTQRPSINRPGGRQLGSHLKPEVAKDAHDMRKVVACWHCVLQRDKCGPGDVCDRCLKRSQRPNAECGLGCSRVRLWELASSFLPSLVTAMHENSQLTNFVALHIRQWSNIEVTLRLTCGQGLPYISCKVYEFAPKTQELLRQFQYTTNPGTGQCICELKKSPPLGMIQLNHKDEQRYDRYINEIVDNYLGPFGYVCFVEEQNEFQQTLFLMMTRLRPKADDEIKLLREVFRLIVVTYIMGHTLTIEEDTRDYSLKLLRSYRPGVYADNCSPRMTNRQLKYFFCRLHQTIMTNVLNKLQQIFKSSKGCDKWTSAFCAVLGLAMAHEDNQKTIHLVTQTKAASHEMSTQDAEVQSTQACEEIDGKFSFIMNIFRWKYNRGYNPLRDSEQDWMSKLKDPGAIQFARDVSILVTQNTDYLAKRQHIKICTANQTQYTSRLVAKFLLSFWLPS</sequence>
<evidence type="ECO:0000256" key="1">
    <source>
        <dbReference type="SAM" id="MobiDB-lite"/>
    </source>
</evidence>
<accession>A0A8E2F9P6</accession>
<dbReference type="PANTHER" id="PTHR35392:SF1">
    <property type="entry name" value="ZN(II)2CYS6 TRANSCRIPTION FACTOR (EUROFUNG)"/>
    <property type="match status" value="1"/>
</dbReference>
<proteinExistence type="predicted"/>
<reference evidence="2 3" key="1">
    <citation type="journal article" date="2016" name="Nat. Commun.">
        <title>Ectomycorrhizal ecology is imprinted in the genome of the dominant symbiotic fungus Cenococcum geophilum.</title>
        <authorList>
            <consortium name="DOE Joint Genome Institute"/>
            <person name="Peter M."/>
            <person name="Kohler A."/>
            <person name="Ohm R.A."/>
            <person name="Kuo A."/>
            <person name="Krutzmann J."/>
            <person name="Morin E."/>
            <person name="Arend M."/>
            <person name="Barry K.W."/>
            <person name="Binder M."/>
            <person name="Choi C."/>
            <person name="Clum A."/>
            <person name="Copeland A."/>
            <person name="Grisel N."/>
            <person name="Haridas S."/>
            <person name="Kipfer T."/>
            <person name="LaButti K."/>
            <person name="Lindquist E."/>
            <person name="Lipzen A."/>
            <person name="Maire R."/>
            <person name="Meier B."/>
            <person name="Mihaltcheva S."/>
            <person name="Molinier V."/>
            <person name="Murat C."/>
            <person name="Poggeler S."/>
            <person name="Quandt C.A."/>
            <person name="Sperisen C."/>
            <person name="Tritt A."/>
            <person name="Tisserant E."/>
            <person name="Crous P.W."/>
            <person name="Henrissat B."/>
            <person name="Nehls U."/>
            <person name="Egli S."/>
            <person name="Spatafora J.W."/>
            <person name="Grigoriev I.V."/>
            <person name="Martin F.M."/>
        </authorList>
    </citation>
    <scope>NUCLEOTIDE SEQUENCE [LARGE SCALE GENOMIC DNA]</scope>
    <source>
        <strain evidence="2 3">CBS 207.34</strain>
    </source>
</reference>
<name>A0A8E2F9P6_9PEZI</name>
<evidence type="ECO:0000313" key="2">
    <source>
        <dbReference type="EMBL" id="OCL13162.1"/>
    </source>
</evidence>
<dbReference type="EMBL" id="KV748776">
    <property type="protein sequence ID" value="OCL13162.1"/>
    <property type="molecule type" value="Genomic_DNA"/>
</dbReference>
<feature type="region of interest" description="Disordered" evidence="1">
    <location>
        <begin position="192"/>
        <end position="215"/>
    </location>
</feature>
<dbReference type="InterPro" id="IPR052973">
    <property type="entry name" value="Fungal_sec-metab_reg_TF"/>
</dbReference>
<dbReference type="OrthoDB" id="4226666at2759"/>
<feature type="compositionally biased region" description="Polar residues" evidence="1">
    <location>
        <begin position="292"/>
        <end position="310"/>
    </location>
</feature>
<keyword evidence="3" id="KW-1185">Reference proteome</keyword>
<dbReference type="PANTHER" id="PTHR35392">
    <property type="entry name" value="ZN(II)2CYS6 TRANSCRIPTION FACTOR (EUROFUNG)-RELATED-RELATED"/>
    <property type="match status" value="1"/>
</dbReference>
<evidence type="ECO:0008006" key="4">
    <source>
        <dbReference type="Google" id="ProtNLM"/>
    </source>
</evidence>
<organism evidence="2 3">
    <name type="scientific">Glonium stellatum</name>
    <dbReference type="NCBI Taxonomy" id="574774"/>
    <lineage>
        <taxon>Eukaryota</taxon>
        <taxon>Fungi</taxon>
        <taxon>Dikarya</taxon>
        <taxon>Ascomycota</taxon>
        <taxon>Pezizomycotina</taxon>
        <taxon>Dothideomycetes</taxon>
        <taxon>Pleosporomycetidae</taxon>
        <taxon>Gloniales</taxon>
        <taxon>Gloniaceae</taxon>
        <taxon>Glonium</taxon>
    </lineage>
</organism>
<feature type="compositionally biased region" description="Polar residues" evidence="1">
    <location>
        <begin position="192"/>
        <end position="213"/>
    </location>
</feature>
<gene>
    <name evidence="2" type="ORF">AOQ84DRAFT_125180</name>
</gene>